<evidence type="ECO:0000256" key="1">
    <source>
        <dbReference type="ARBA" id="ARBA00022670"/>
    </source>
</evidence>
<dbReference type="GO" id="GO:0016811">
    <property type="term" value="F:hydrolase activity, acting on carbon-nitrogen (but not peptide) bonds, in linear amides"/>
    <property type="evidence" value="ECO:0007669"/>
    <property type="project" value="UniProtKB-ARBA"/>
</dbReference>
<evidence type="ECO:0000256" key="3">
    <source>
        <dbReference type="ARBA" id="ARBA00022813"/>
    </source>
</evidence>
<evidence type="ECO:0000256" key="7">
    <source>
        <dbReference type="PIRSR" id="PIRSR600246-3"/>
    </source>
</evidence>
<name>A0AAU9D0A8_9BACT</name>
<keyword evidence="2" id="KW-0378">Hydrolase</keyword>
<gene>
    <name evidence="9" type="primary">iaaA</name>
    <name evidence="9" type="ORF">FUAX_50340</name>
</gene>
<keyword evidence="9" id="KW-0614">Plasmid</keyword>
<dbReference type="EMBL" id="AP025319">
    <property type="protein sequence ID" value="BDD12602.1"/>
    <property type="molecule type" value="Genomic_DNA"/>
</dbReference>
<keyword evidence="3" id="KW-0068">Autocatalytic cleavage</keyword>
<dbReference type="InterPro" id="IPR000246">
    <property type="entry name" value="Peptidase_T2"/>
</dbReference>
<feature type="signal peptide" evidence="8">
    <location>
        <begin position="1"/>
        <end position="19"/>
    </location>
</feature>
<organism evidence="9 10">
    <name type="scientific">Fulvitalea axinellae</name>
    <dbReference type="NCBI Taxonomy" id="1182444"/>
    <lineage>
        <taxon>Bacteria</taxon>
        <taxon>Pseudomonadati</taxon>
        <taxon>Bacteroidota</taxon>
        <taxon>Cytophagia</taxon>
        <taxon>Cytophagales</taxon>
        <taxon>Persicobacteraceae</taxon>
        <taxon>Fulvitalea</taxon>
    </lineage>
</organism>
<evidence type="ECO:0000256" key="2">
    <source>
        <dbReference type="ARBA" id="ARBA00022801"/>
    </source>
</evidence>
<feature type="site" description="Cleavage; by autolysis" evidence="7">
    <location>
        <begin position="197"/>
        <end position="198"/>
    </location>
</feature>
<evidence type="ECO:0000256" key="6">
    <source>
        <dbReference type="PIRSR" id="PIRSR600246-2"/>
    </source>
</evidence>
<keyword evidence="10" id="KW-1185">Reference proteome</keyword>
<dbReference type="KEGG" id="fax:FUAX_50340"/>
<dbReference type="InterPro" id="IPR029055">
    <property type="entry name" value="Ntn_hydrolases_N"/>
</dbReference>
<feature type="active site" description="Nucleophile" evidence="5">
    <location>
        <position position="198"/>
    </location>
</feature>
<feature type="binding site" evidence="6">
    <location>
        <begin position="226"/>
        <end position="229"/>
    </location>
    <ligand>
        <name>substrate</name>
    </ligand>
</feature>
<keyword evidence="8" id="KW-0732">Signal</keyword>
<dbReference type="FunFam" id="3.60.20.30:FF:000001">
    <property type="entry name" value="Isoaspartyl peptidase/L-asparaginase"/>
    <property type="match status" value="1"/>
</dbReference>
<dbReference type="AlphaFoldDB" id="A0AAU9D0A8"/>
<protein>
    <recommendedName>
        <fullName evidence="4">Isoaspartyl peptidase</fullName>
    </recommendedName>
</protein>
<dbReference type="Proteomes" id="UP001348817">
    <property type="component" value="Plasmid pFA5"/>
</dbReference>
<dbReference type="Pfam" id="PF01112">
    <property type="entry name" value="Asparaginase_2"/>
    <property type="match status" value="1"/>
</dbReference>
<dbReference type="GO" id="GO:0008233">
    <property type="term" value="F:peptidase activity"/>
    <property type="evidence" value="ECO:0007669"/>
    <property type="project" value="UniProtKB-KW"/>
</dbReference>
<dbReference type="GO" id="GO:0006508">
    <property type="term" value="P:proteolysis"/>
    <property type="evidence" value="ECO:0007669"/>
    <property type="project" value="UniProtKB-KW"/>
</dbReference>
<dbReference type="PANTHER" id="PTHR10188:SF6">
    <property type="entry name" value="N(4)-(BETA-N-ACETYLGLUCOSAMINYL)-L-ASPARAGINASE"/>
    <property type="match status" value="1"/>
</dbReference>
<dbReference type="SUPFAM" id="SSF56235">
    <property type="entry name" value="N-terminal nucleophile aminohydrolases (Ntn hydrolases)"/>
    <property type="match status" value="1"/>
</dbReference>
<dbReference type="PANTHER" id="PTHR10188">
    <property type="entry name" value="L-ASPARAGINASE"/>
    <property type="match status" value="1"/>
</dbReference>
<feature type="chain" id="PRO_5043538128" description="Isoaspartyl peptidase" evidence="8">
    <location>
        <begin position="20"/>
        <end position="331"/>
    </location>
</feature>
<evidence type="ECO:0000256" key="4">
    <source>
        <dbReference type="ARBA" id="ARBA00069124"/>
    </source>
</evidence>
<reference evidence="9 10" key="1">
    <citation type="submission" date="2021-12" db="EMBL/GenBank/DDBJ databases">
        <title>Genome sequencing of bacteria with rrn-lacking chromosome and rrn-plasmid.</title>
        <authorList>
            <person name="Anda M."/>
            <person name="Iwasaki W."/>
        </authorList>
    </citation>
    <scope>NUCLEOTIDE SEQUENCE [LARGE SCALE GENOMIC DNA]</scope>
    <source>
        <strain evidence="9 10">DSM 100852</strain>
        <plasmid evidence="9 10">pFA5</plasmid>
    </source>
</reference>
<evidence type="ECO:0000256" key="8">
    <source>
        <dbReference type="SAM" id="SignalP"/>
    </source>
</evidence>
<dbReference type="RefSeq" id="WP_338395752.1">
    <property type="nucleotide sequence ID" value="NZ_AP025319.1"/>
</dbReference>
<accession>A0AAU9D0A8</accession>
<evidence type="ECO:0000313" key="9">
    <source>
        <dbReference type="EMBL" id="BDD12602.1"/>
    </source>
</evidence>
<proteinExistence type="predicted"/>
<evidence type="ECO:0000256" key="5">
    <source>
        <dbReference type="PIRSR" id="PIRSR600246-1"/>
    </source>
</evidence>
<evidence type="ECO:0000313" key="10">
    <source>
        <dbReference type="Proteomes" id="UP001348817"/>
    </source>
</evidence>
<feature type="binding site" evidence="6">
    <location>
        <begin position="249"/>
        <end position="252"/>
    </location>
    <ligand>
        <name>substrate</name>
    </ligand>
</feature>
<keyword evidence="1" id="KW-0645">Protease</keyword>
<sequence>MKKIILLIFALCLSVSVWAQKKNNFVIAIHGGAGNIKPKFFTPEKKKQYEDKMREALDVGYKILENGGTSLEAVRSTINVLEDSPLFNAGKGAVLTSEGVPSLDASIMDGKTLNAGAVAGVSSVKNPIDAAWQVMENSEHVMLSGKGADEFSKIRGLETVPAFYFYTPRMQKRWSSIHAKKVKQSNKLKKDSYDKHGTVGAVALDKHGNLAAGTSTGGMMYKKFGRIGDSPVIGAGTYANNKTCAVSCTGHGEYFIRSAVAYDISARMEYLNEGLQTASDQVINNRMGKLGGTGGVVSLDKDGRVAFSFNTSGMFRGYKSSNGTFQTLLFK</sequence>
<dbReference type="CDD" id="cd04701">
    <property type="entry name" value="Asparaginase_2"/>
    <property type="match status" value="1"/>
</dbReference>
<geneLocation type="plasmid" evidence="9 10">
    <name>pFA5</name>
</geneLocation>
<dbReference type="Gene3D" id="3.60.20.30">
    <property type="entry name" value="(Glycosyl)asparaginase"/>
    <property type="match status" value="1"/>
</dbReference>